<keyword evidence="3" id="KW-0173">Coenzyme A biosynthesis</keyword>
<dbReference type="PANTHER" id="PTHR10695">
    <property type="entry name" value="DEPHOSPHO-COA KINASE-RELATED"/>
    <property type="match status" value="1"/>
</dbReference>
<dbReference type="Proteomes" id="UP001470288">
    <property type="component" value="Unassembled WGS sequence"/>
</dbReference>
<dbReference type="InterPro" id="IPR027417">
    <property type="entry name" value="P-loop_NTPase"/>
</dbReference>
<evidence type="ECO:0000256" key="1">
    <source>
        <dbReference type="ARBA" id="ARBA00022741"/>
    </source>
</evidence>
<dbReference type="Pfam" id="PF01121">
    <property type="entry name" value="CoaE"/>
    <property type="match status" value="1"/>
</dbReference>
<organism evidence="5 6">
    <name type="scientific">Hominiventricola aquisgranensis</name>
    <dbReference type="NCBI Taxonomy" id="3133164"/>
    <lineage>
        <taxon>Bacteria</taxon>
        <taxon>Bacillati</taxon>
        <taxon>Bacillota</taxon>
        <taxon>Clostridia</taxon>
        <taxon>Lachnospirales</taxon>
        <taxon>Lachnospiraceae</taxon>
        <taxon>Hominiventricola</taxon>
    </lineage>
</organism>
<dbReference type="InterPro" id="IPR001977">
    <property type="entry name" value="Depp_CoAkinase"/>
</dbReference>
<evidence type="ECO:0000256" key="2">
    <source>
        <dbReference type="ARBA" id="ARBA00022840"/>
    </source>
</evidence>
<dbReference type="NCBIfam" id="TIGR00152">
    <property type="entry name" value="dephospho-CoA kinase"/>
    <property type="match status" value="1"/>
</dbReference>
<protein>
    <recommendedName>
        <fullName evidence="3 4">Dephospho-CoA kinase</fullName>
        <ecNumber evidence="3 4">2.7.1.24</ecNumber>
    </recommendedName>
    <alternativeName>
        <fullName evidence="3">Dephosphocoenzyme A kinase</fullName>
    </alternativeName>
</protein>
<evidence type="ECO:0000313" key="6">
    <source>
        <dbReference type="Proteomes" id="UP001470288"/>
    </source>
</evidence>
<dbReference type="EMBL" id="JBBMFC010000002">
    <property type="protein sequence ID" value="MEQ2577417.1"/>
    <property type="molecule type" value="Genomic_DNA"/>
</dbReference>
<keyword evidence="3 5" id="KW-0808">Transferase</keyword>
<dbReference type="GO" id="GO:0004140">
    <property type="term" value="F:dephospho-CoA kinase activity"/>
    <property type="evidence" value="ECO:0007669"/>
    <property type="project" value="UniProtKB-EC"/>
</dbReference>
<proteinExistence type="inferred from homology"/>
<dbReference type="PROSITE" id="PS51219">
    <property type="entry name" value="DPCK"/>
    <property type="match status" value="1"/>
</dbReference>
<dbReference type="PANTHER" id="PTHR10695:SF46">
    <property type="entry name" value="BIFUNCTIONAL COENZYME A SYNTHASE-RELATED"/>
    <property type="match status" value="1"/>
</dbReference>
<gene>
    <name evidence="3 5" type="primary">coaE</name>
    <name evidence="5" type="ORF">WMO62_01015</name>
</gene>
<evidence type="ECO:0000313" key="5">
    <source>
        <dbReference type="EMBL" id="MEQ2577417.1"/>
    </source>
</evidence>
<sequence length="196" mass="22746">MKIIGVTGGVGAGKSTVLDYLKETYHAHLILADLVGHEVMEPGLPAYDAIIETFGREILSEDQTIDRKKLGDIVFHKEEMRQKLNAIVHPAVKQEILRRIEQAKLENVSYTVVEAALFLEENYDAFCNETWYIYTSEDNRRLRLKESRGYSDEKIDRMFAAQKSHEEFLERCQFVIDNNGSAEETHRQIDRRMRHT</sequence>
<dbReference type="Gene3D" id="3.40.50.300">
    <property type="entry name" value="P-loop containing nucleotide triphosphate hydrolases"/>
    <property type="match status" value="1"/>
</dbReference>
<comment type="caution">
    <text evidence="5">The sequence shown here is derived from an EMBL/GenBank/DDBJ whole genome shotgun (WGS) entry which is preliminary data.</text>
</comment>
<comment type="subcellular location">
    <subcellularLocation>
        <location evidence="3">Cytoplasm</location>
    </subcellularLocation>
</comment>
<dbReference type="CDD" id="cd02022">
    <property type="entry name" value="DPCK"/>
    <property type="match status" value="1"/>
</dbReference>
<comment type="similarity">
    <text evidence="3">Belongs to the CoaE family.</text>
</comment>
<comment type="pathway">
    <text evidence="3">Cofactor biosynthesis; coenzyme A biosynthesis; CoA from (R)-pantothenate: step 5/5.</text>
</comment>
<keyword evidence="6" id="KW-1185">Reference proteome</keyword>
<name>A0ABV1HWV8_9FIRM</name>
<accession>A0ABV1HWV8</accession>
<reference evidence="5 6" key="1">
    <citation type="submission" date="2024-03" db="EMBL/GenBank/DDBJ databases">
        <title>Human intestinal bacterial collection.</title>
        <authorList>
            <person name="Pauvert C."/>
            <person name="Hitch T.C.A."/>
            <person name="Clavel T."/>
        </authorList>
    </citation>
    <scope>NUCLEOTIDE SEQUENCE [LARGE SCALE GENOMIC DNA]</scope>
    <source>
        <strain evidence="5 6">CLA-AA-H78B</strain>
    </source>
</reference>
<feature type="binding site" evidence="3">
    <location>
        <begin position="11"/>
        <end position="16"/>
    </location>
    <ligand>
        <name>ATP</name>
        <dbReference type="ChEBI" id="CHEBI:30616"/>
    </ligand>
</feature>
<dbReference type="HAMAP" id="MF_00376">
    <property type="entry name" value="Dephospho_CoA_kinase"/>
    <property type="match status" value="1"/>
</dbReference>
<keyword evidence="3 5" id="KW-0418">Kinase</keyword>
<comment type="catalytic activity">
    <reaction evidence="3">
        <text>3'-dephospho-CoA + ATP = ADP + CoA + H(+)</text>
        <dbReference type="Rhea" id="RHEA:18245"/>
        <dbReference type="ChEBI" id="CHEBI:15378"/>
        <dbReference type="ChEBI" id="CHEBI:30616"/>
        <dbReference type="ChEBI" id="CHEBI:57287"/>
        <dbReference type="ChEBI" id="CHEBI:57328"/>
        <dbReference type="ChEBI" id="CHEBI:456216"/>
        <dbReference type="EC" id="2.7.1.24"/>
    </reaction>
</comment>
<keyword evidence="2 3" id="KW-0067">ATP-binding</keyword>
<comment type="function">
    <text evidence="3">Catalyzes the phosphorylation of the 3'-hydroxyl group of dephosphocoenzyme A to form coenzyme A.</text>
</comment>
<keyword evidence="3" id="KW-0963">Cytoplasm</keyword>
<dbReference type="EC" id="2.7.1.24" evidence="3 4"/>
<evidence type="ECO:0000256" key="4">
    <source>
        <dbReference type="NCBIfam" id="TIGR00152"/>
    </source>
</evidence>
<evidence type="ECO:0000256" key="3">
    <source>
        <dbReference type="HAMAP-Rule" id="MF_00376"/>
    </source>
</evidence>
<dbReference type="RefSeq" id="WP_349143516.1">
    <property type="nucleotide sequence ID" value="NZ_JBBMFC010000002.1"/>
</dbReference>
<dbReference type="SUPFAM" id="SSF52540">
    <property type="entry name" value="P-loop containing nucleoside triphosphate hydrolases"/>
    <property type="match status" value="1"/>
</dbReference>
<keyword evidence="1 3" id="KW-0547">Nucleotide-binding</keyword>